<evidence type="ECO:0000313" key="4">
    <source>
        <dbReference type="Proteomes" id="UP000297604"/>
    </source>
</evidence>
<name>A0ABY2IJV5_9MICO</name>
<dbReference type="EMBL" id="SOFS01000032">
    <property type="protein sequence ID" value="TFC18538.1"/>
    <property type="molecule type" value="Genomic_DNA"/>
</dbReference>
<evidence type="ECO:0000313" key="3">
    <source>
        <dbReference type="EMBL" id="TFC18538.1"/>
    </source>
</evidence>
<feature type="domain" description="Lipoprotein LpqB N-terminal" evidence="2">
    <location>
        <begin position="42"/>
        <end position="147"/>
    </location>
</feature>
<keyword evidence="1" id="KW-0812">Transmembrane</keyword>
<gene>
    <name evidence="3" type="ORF">E3O46_13850</name>
</gene>
<dbReference type="Pfam" id="PF25976">
    <property type="entry name" value="LpqB_N"/>
    <property type="match status" value="1"/>
</dbReference>
<dbReference type="RefSeq" id="WP_134561907.1">
    <property type="nucleotide sequence ID" value="NZ_SOFS01000032.1"/>
</dbReference>
<sequence>MNPTPGRPDRTLIAVLSVIVVLVIVALVVVFSRGAPEQLGQATPAGVVQRYSAAVIDGDEQKAAGFLTPHALASCDAVGGRAAGDLRVTLVSTTERPGSADVTVSIVTSEDAGPFGSSEYESQEVFDLLTVDGAWKIDSAPWQLAICPGTTTSTDAP</sequence>
<proteinExistence type="predicted"/>
<keyword evidence="1" id="KW-1133">Transmembrane helix</keyword>
<protein>
    <recommendedName>
        <fullName evidence="2">Lipoprotein LpqB N-terminal domain-containing protein</fullName>
    </recommendedName>
</protein>
<evidence type="ECO:0000256" key="1">
    <source>
        <dbReference type="SAM" id="Phobius"/>
    </source>
</evidence>
<evidence type="ECO:0000259" key="2">
    <source>
        <dbReference type="Pfam" id="PF25976"/>
    </source>
</evidence>
<comment type="caution">
    <text evidence="3">The sequence shown here is derived from an EMBL/GenBank/DDBJ whole genome shotgun (WGS) entry which is preliminary data.</text>
</comment>
<dbReference type="Proteomes" id="UP000297604">
    <property type="component" value="Unassembled WGS sequence"/>
</dbReference>
<keyword evidence="4" id="KW-1185">Reference proteome</keyword>
<keyword evidence="1" id="KW-0472">Membrane</keyword>
<accession>A0ABY2IJV5</accession>
<organism evidence="3 4">
    <name type="scientific">Cryobacterium glucosi</name>
    <dbReference type="NCBI Taxonomy" id="1259175"/>
    <lineage>
        <taxon>Bacteria</taxon>
        <taxon>Bacillati</taxon>
        <taxon>Actinomycetota</taxon>
        <taxon>Actinomycetes</taxon>
        <taxon>Micrococcales</taxon>
        <taxon>Microbacteriaceae</taxon>
        <taxon>Cryobacterium</taxon>
    </lineage>
</organism>
<feature type="transmembrane region" description="Helical" evidence="1">
    <location>
        <begin position="12"/>
        <end position="31"/>
    </location>
</feature>
<dbReference type="InterPro" id="IPR059026">
    <property type="entry name" value="LpqB_N"/>
</dbReference>
<reference evidence="3 4" key="1">
    <citation type="submission" date="2019-03" db="EMBL/GenBank/DDBJ databases">
        <title>Genomics of glacier-inhabiting Cryobacterium strains.</title>
        <authorList>
            <person name="Liu Q."/>
            <person name="Xin Y.-H."/>
        </authorList>
    </citation>
    <scope>NUCLEOTIDE SEQUENCE [LARGE SCALE GENOMIC DNA]</scope>
    <source>
        <strain evidence="3 4">MDB1-5</strain>
    </source>
</reference>